<dbReference type="Proteomes" id="UP001176961">
    <property type="component" value="Unassembled WGS sequence"/>
</dbReference>
<gene>
    <name evidence="2" type="ORF">CYNAS_LOCUS20593</name>
</gene>
<evidence type="ECO:0000256" key="1">
    <source>
        <dbReference type="SAM" id="MobiDB-lite"/>
    </source>
</evidence>
<evidence type="ECO:0000313" key="2">
    <source>
        <dbReference type="EMBL" id="CAJ0608610.1"/>
    </source>
</evidence>
<name>A0AA36HE63_CYLNA</name>
<feature type="compositionally biased region" description="Low complexity" evidence="1">
    <location>
        <begin position="73"/>
        <end position="84"/>
    </location>
</feature>
<reference evidence="2" key="1">
    <citation type="submission" date="2023-07" db="EMBL/GenBank/DDBJ databases">
        <authorList>
            <consortium name="CYATHOMIX"/>
        </authorList>
    </citation>
    <scope>NUCLEOTIDE SEQUENCE</scope>
    <source>
        <strain evidence="2">N/A</strain>
    </source>
</reference>
<dbReference type="AlphaFoldDB" id="A0AA36HE63"/>
<evidence type="ECO:0000313" key="3">
    <source>
        <dbReference type="Proteomes" id="UP001176961"/>
    </source>
</evidence>
<keyword evidence="3" id="KW-1185">Reference proteome</keyword>
<feature type="region of interest" description="Disordered" evidence="1">
    <location>
        <begin position="71"/>
        <end position="110"/>
    </location>
</feature>
<dbReference type="EMBL" id="CATQJL010000316">
    <property type="protein sequence ID" value="CAJ0608610.1"/>
    <property type="molecule type" value="Genomic_DNA"/>
</dbReference>
<organism evidence="2 3">
    <name type="scientific">Cylicocyclus nassatus</name>
    <name type="common">Nematode worm</name>
    <dbReference type="NCBI Taxonomy" id="53992"/>
    <lineage>
        <taxon>Eukaryota</taxon>
        <taxon>Metazoa</taxon>
        <taxon>Ecdysozoa</taxon>
        <taxon>Nematoda</taxon>
        <taxon>Chromadorea</taxon>
        <taxon>Rhabditida</taxon>
        <taxon>Rhabditina</taxon>
        <taxon>Rhabditomorpha</taxon>
        <taxon>Strongyloidea</taxon>
        <taxon>Strongylidae</taxon>
        <taxon>Cylicocyclus</taxon>
    </lineage>
</organism>
<protein>
    <submittedName>
        <fullName evidence="2">Uncharacterized protein</fullName>
    </submittedName>
</protein>
<comment type="caution">
    <text evidence="2">The sequence shown here is derived from an EMBL/GenBank/DDBJ whole genome shotgun (WGS) entry which is preliminary data.</text>
</comment>
<sequence>MCKRYKRGVFVILLQTRYYKTGHEITIKCGYCQGPFLAEIQVEENLSLVKVHVWLTIKPKMCVLPMLLQDDPSASTSSKSQSSTGGDGTTANRSKLVRNEKSRRSTVPHQ</sequence>
<accession>A0AA36HE63</accession>
<proteinExistence type="predicted"/>